<evidence type="ECO:0000313" key="3">
    <source>
        <dbReference type="Proteomes" id="UP000000311"/>
    </source>
</evidence>
<sequence>AIITGYYSQKVLFVGVRNKYCVVCARAAKLSLQPKKHTCFKNWRNNQSSTSMENIILEGFRLSLEMHGLIYAKYIGDGDSNVLKKLRDFPPYPNIVVEKIECTNHLLRNM</sequence>
<dbReference type="EMBL" id="GL437973">
    <property type="protein sequence ID" value="EFN69769.1"/>
    <property type="molecule type" value="Genomic_DNA"/>
</dbReference>
<protein>
    <recommendedName>
        <fullName evidence="1">Mutator-like transposase domain-containing protein</fullName>
    </recommendedName>
</protein>
<evidence type="ECO:0000259" key="1">
    <source>
        <dbReference type="Pfam" id="PF20700"/>
    </source>
</evidence>
<reference evidence="2 3" key="1">
    <citation type="journal article" date="2010" name="Science">
        <title>Genomic comparison of the ants Camponotus floridanus and Harpegnathos saltator.</title>
        <authorList>
            <person name="Bonasio R."/>
            <person name="Zhang G."/>
            <person name="Ye C."/>
            <person name="Mutti N.S."/>
            <person name="Fang X."/>
            <person name="Qin N."/>
            <person name="Donahue G."/>
            <person name="Yang P."/>
            <person name="Li Q."/>
            <person name="Li C."/>
            <person name="Zhang P."/>
            <person name="Huang Z."/>
            <person name="Berger S.L."/>
            <person name="Reinberg D."/>
            <person name="Wang J."/>
            <person name="Liebig J."/>
        </authorList>
    </citation>
    <scope>NUCLEOTIDE SEQUENCE [LARGE SCALE GENOMIC DNA]</scope>
    <source>
        <strain evidence="3">C129</strain>
    </source>
</reference>
<feature type="non-terminal residue" evidence="2">
    <location>
        <position position="110"/>
    </location>
</feature>
<name>E2A9X0_CAMFO</name>
<proteinExistence type="predicted"/>
<dbReference type="InParanoid" id="E2A9X0"/>
<accession>E2A9X0</accession>
<dbReference type="AlphaFoldDB" id="E2A9X0"/>
<dbReference type="OMA" id="YCVVCAR"/>
<dbReference type="Pfam" id="PF20700">
    <property type="entry name" value="Mutator"/>
    <property type="match status" value="1"/>
</dbReference>
<organism evidence="3">
    <name type="scientific">Camponotus floridanus</name>
    <name type="common">Florida carpenter ant</name>
    <dbReference type="NCBI Taxonomy" id="104421"/>
    <lineage>
        <taxon>Eukaryota</taxon>
        <taxon>Metazoa</taxon>
        <taxon>Ecdysozoa</taxon>
        <taxon>Arthropoda</taxon>
        <taxon>Hexapoda</taxon>
        <taxon>Insecta</taxon>
        <taxon>Pterygota</taxon>
        <taxon>Neoptera</taxon>
        <taxon>Endopterygota</taxon>
        <taxon>Hymenoptera</taxon>
        <taxon>Apocrita</taxon>
        <taxon>Aculeata</taxon>
        <taxon>Formicoidea</taxon>
        <taxon>Formicidae</taxon>
        <taxon>Formicinae</taxon>
        <taxon>Camponotus</taxon>
    </lineage>
</organism>
<dbReference type="InterPro" id="IPR049012">
    <property type="entry name" value="Mutator_transp_dom"/>
</dbReference>
<dbReference type="Proteomes" id="UP000000311">
    <property type="component" value="Unassembled WGS sequence"/>
</dbReference>
<gene>
    <name evidence="2" type="ORF">EAG_13583</name>
</gene>
<feature type="domain" description="Mutator-like transposase" evidence="1">
    <location>
        <begin position="2"/>
        <end position="110"/>
    </location>
</feature>
<evidence type="ECO:0000313" key="2">
    <source>
        <dbReference type="EMBL" id="EFN69769.1"/>
    </source>
</evidence>
<feature type="non-terminal residue" evidence="2">
    <location>
        <position position="1"/>
    </location>
</feature>
<keyword evidence="3" id="KW-1185">Reference proteome</keyword>